<dbReference type="RefSeq" id="WP_075084107.1">
    <property type="nucleotide sequence ID" value="NZ_CP042912.1"/>
</dbReference>
<evidence type="ECO:0000313" key="1">
    <source>
        <dbReference type="EMBL" id="QEG24302.1"/>
    </source>
</evidence>
<proteinExistence type="predicted"/>
<name>A0A5B9PHZ6_9BACT</name>
<reference evidence="1 2" key="1">
    <citation type="submission" date="2019-08" db="EMBL/GenBank/DDBJ databases">
        <title>Deep-cultivation of Planctomycetes and their phenomic and genomic characterization uncovers novel biology.</title>
        <authorList>
            <person name="Wiegand S."/>
            <person name="Jogler M."/>
            <person name="Boedeker C."/>
            <person name="Pinto D."/>
            <person name="Vollmers J."/>
            <person name="Rivas-Marin E."/>
            <person name="Kohn T."/>
            <person name="Peeters S.H."/>
            <person name="Heuer A."/>
            <person name="Rast P."/>
            <person name="Oberbeckmann S."/>
            <person name="Bunk B."/>
            <person name="Jeske O."/>
            <person name="Meyerdierks A."/>
            <person name="Storesund J.E."/>
            <person name="Kallscheuer N."/>
            <person name="Luecker S."/>
            <person name="Lage O.M."/>
            <person name="Pohl T."/>
            <person name="Merkel B.J."/>
            <person name="Hornburger P."/>
            <person name="Mueller R.-W."/>
            <person name="Bruemmer F."/>
            <person name="Labrenz M."/>
            <person name="Spormann A.M."/>
            <person name="Op den Camp H."/>
            <person name="Overmann J."/>
            <person name="Amann R."/>
            <person name="Jetten M.S.M."/>
            <person name="Mascher T."/>
            <person name="Medema M.H."/>
            <person name="Devos D.P."/>
            <person name="Kaster A.-K."/>
            <person name="Ovreas L."/>
            <person name="Rohde M."/>
            <person name="Galperin M.Y."/>
            <person name="Jogler C."/>
        </authorList>
    </citation>
    <scope>NUCLEOTIDE SEQUENCE [LARGE SCALE GENOMIC DNA]</scope>
    <source>
        <strain evidence="1 2">FC18</strain>
    </source>
</reference>
<organism evidence="1 2">
    <name type="scientific">Mariniblastus fucicola</name>
    <dbReference type="NCBI Taxonomy" id="980251"/>
    <lineage>
        <taxon>Bacteria</taxon>
        <taxon>Pseudomonadati</taxon>
        <taxon>Planctomycetota</taxon>
        <taxon>Planctomycetia</taxon>
        <taxon>Pirellulales</taxon>
        <taxon>Pirellulaceae</taxon>
        <taxon>Mariniblastus</taxon>
    </lineage>
</organism>
<evidence type="ECO:0000313" key="2">
    <source>
        <dbReference type="Proteomes" id="UP000322214"/>
    </source>
</evidence>
<keyword evidence="2" id="KW-1185">Reference proteome</keyword>
<gene>
    <name evidence="1" type="ORF">MFFC18_42200</name>
</gene>
<protein>
    <submittedName>
        <fullName evidence="1">Uncharacterized protein</fullName>
    </submittedName>
</protein>
<accession>A0A5B9PHZ6</accession>
<dbReference type="AlphaFoldDB" id="A0A5B9PHZ6"/>
<dbReference type="OrthoDB" id="285275at2"/>
<dbReference type="Proteomes" id="UP000322214">
    <property type="component" value="Chromosome"/>
</dbReference>
<dbReference type="EMBL" id="CP042912">
    <property type="protein sequence ID" value="QEG24302.1"/>
    <property type="molecule type" value="Genomic_DNA"/>
</dbReference>
<dbReference type="KEGG" id="mff:MFFC18_42200"/>
<sequence length="97" mass="10983">MIHYSCDRCNKAINAEEEIRYVVRIDVQLAIGDRDNDQIDEASLAELEEMLDEIDAPSDEFTELANAKTFDLCSQCYSEYIDNPLAIETIGLGFSKN</sequence>